<proteinExistence type="predicted"/>
<dbReference type="Proteomes" id="UP000007797">
    <property type="component" value="Unassembled WGS sequence"/>
</dbReference>
<dbReference type="InterPro" id="IPR007527">
    <property type="entry name" value="Znf_SWIM"/>
</dbReference>
<evidence type="ECO:0000256" key="1">
    <source>
        <dbReference type="PROSITE-ProRule" id="PRU00325"/>
    </source>
</evidence>
<feature type="region of interest" description="Disordered" evidence="2">
    <location>
        <begin position="744"/>
        <end position="807"/>
    </location>
</feature>
<dbReference type="PANTHER" id="PTHR42264">
    <property type="entry name" value="EPHRIN_REC_LIKE DOMAIN-CONTAINING PROTEIN"/>
    <property type="match status" value="1"/>
</dbReference>
<name>F4Q6R7_CACFS</name>
<feature type="compositionally biased region" description="Polar residues" evidence="2">
    <location>
        <begin position="746"/>
        <end position="757"/>
    </location>
</feature>
<dbReference type="Pfam" id="PF04434">
    <property type="entry name" value="SWIM"/>
    <property type="match status" value="1"/>
</dbReference>
<accession>F4Q6R7</accession>
<dbReference type="KEGG" id="dfa:DFA_09124"/>
<keyword evidence="1" id="KW-0862">Zinc</keyword>
<sequence>MTDNNNNNQNILLNRIRFVNDNNNPTQQQQQQDDSTTNSHQTLNFVDGAPELVFLGGPPCSGKTYYYNQTFKDTHVRVSAESLFQDHSDMSFRNIIYNYVIKQLREGKNVVIDDMNHLHTVRQSYIMALLKDQTPLGTTMFLNFIPSGGETQLKWAEAWAFTERSLSNSYSVSKFSRMELSQFKSEYTKPTYKDGFKFVRDITIPLHMNLHKDARHALTNLGLFVDARSLFEFVDRTKTHRCGPALRFKYHVQLKQDVYKPIKEWVDLGPGMRRVILLIDEVSLFPASIDLTDSILTEQYQKEVKKSIKTLSDLVQFPIYYYIVPYNNARYNNDGVPVMPYQNDFYRFPNPGMIAAAQHRHKLSLHNSIVIVDDADTKSLSSLPLPVILSSKFFQQNSFEVETKLLKNKIENPTFNFLENILFVNYDDIRGYDSEESEKGLPLHSRINSESNELSFTEEYLPLDKRHGVFFPHADFHQSITDQQLLLIQPINNMDQQQQKPSDPIIPYVHPDLMIEYGIDRVSVGRGEGYYKECRVQNIETSIHSPDFSIPSTLVKAECRGTATYPYMLQIRYRQKGNILASPLMETHCSCPHGQRTFGKCKHIVSLLFYCNLNLAEQPSPQSSTPVSPPLSPVQGNNTGSSVPTSPFTPTKNRVLPDWMTVPVHQQQRDITKVSPNKRTLTMYQKNDDGIISPSRSHKKQLQFVSTIAAASSTSSIPTFTNLAETEQAIQQLFINSKLIDHPQKVDQQTASGSSSPNQNQNQNQNNNNNNSTPPDQDGMSTDQSGDSMDQQQEEEEEFVLPRTTSEQSVLSFIQNMGSQQNNNQQQPPTVNNNNNNNIQQQQQEEPKKKITLKELLVRHSIELPLPSPVKNTSSKSTVTSSQLHIDITSQTVNKSININ</sequence>
<evidence type="ECO:0000313" key="4">
    <source>
        <dbReference type="EMBL" id="EGG16577.1"/>
    </source>
</evidence>
<feature type="region of interest" description="Disordered" evidence="2">
    <location>
        <begin position="22"/>
        <end position="42"/>
    </location>
</feature>
<reference evidence="5" key="1">
    <citation type="journal article" date="2011" name="Genome Res.">
        <title>Phylogeny-wide analysis of social amoeba genomes highlights ancient origins for complex intercellular communication.</title>
        <authorList>
            <person name="Heidel A.J."/>
            <person name="Lawal H.M."/>
            <person name="Felder M."/>
            <person name="Schilde C."/>
            <person name="Helps N.R."/>
            <person name="Tunggal B."/>
            <person name="Rivero F."/>
            <person name="John U."/>
            <person name="Schleicher M."/>
            <person name="Eichinger L."/>
            <person name="Platzer M."/>
            <person name="Noegel A.A."/>
            <person name="Schaap P."/>
            <person name="Gloeckner G."/>
        </authorList>
    </citation>
    <scope>NUCLEOTIDE SEQUENCE [LARGE SCALE GENOMIC DNA]</scope>
    <source>
        <strain evidence="5">SH3</strain>
    </source>
</reference>
<dbReference type="RefSeq" id="XP_004354977.1">
    <property type="nucleotide sequence ID" value="XM_004354925.1"/>
</dbReference>
<dbReference type="GO" id="GO:0008270">
    <property type="term" value="F:zinc ion binding"/>
    <property type="evidence" value="ECO:0007669"/>
    <property type="project" value="UniProtKB-KW"/>
</dbReference>
<dbReference type="SUPFAM" id="SSF52540">
    <property type="entry name" value="P-loop containing nucleoside triphosphate hydrolases"/>
    <property type="match status" value="1"/>
</dbReference>
<dbReference type="InterPro" id="IPR027417">
    <property type="entry name" value="P-loop_NTPase"/>
</dbReference>
<feature type="compositionally biased region" description="Low complexity" evidence="2">
    <location>
        <begin position="819"/>
        <end position="844"/>
    </location>
</feature>
<feature type="region of interest" description="Disordered" evidence="2">
    <location>
        <begin position="620"/>
        <end position="654"/>
    </location>
</feature>
<dbReference type="OMA" id="CKHIVTL"/>
<feature type="domain" description="SWIM-type" evidence="3">
    <location>
        <begin position="567"/>
        <end position="612"/>
    </location>
</feature>
<evidence type="ECO:0000313" key="5">
    <source>
        <dbReference type="Proteomes" id="UP000007797"/>
    </source>
</evidence>
<dbReference type="AlphaFoldDB" id="F4Q6R7"/>
<evidence type="ECO:0000259" key="3">
    <source>
        <dbReference type="PROSITE" id="PS50966"/>
    </source>
</evidence>
<evidence type="ECO:0000256" key="2">
    <source>
        <dbReference type="SAM" id="MobiDB-lite"/>
    </source>
</evidence>
<dbReference type="OrthoDB" id="19045at2759"/>
<feature type="region of interest" description="Disordered" evidence="2">
    <location>
        <begin position="819"/>
        <end position="848"/>
    </location>
</feature>
<protein>
    <recommendedName>
        <fullName evidence="3">SWIM-type domain-containing protein</fullName>
    </recommendedName>
</protein>
<feature type="compositionally biased region" description="Polar residues" evidence="2">
    <location>
        <begin position="636"/>
        <end position="652"/>
    </location>
</feature>
<keyword evidence="1" id="KW-0863">Zinc-finger</keyword>
<gene>
    <name evidence="4" type="ORF">DFA_09124</name>
</gene>
<dbReference type="PROSITE" id="PS50966">
    <property type="entry name" value="ZF_SWIM"/>
    <property type="match status" value="1"/>
</dbReference>
<dbReference type="GeneID" id="14868574"/>
<dbReference type="Gene3D" id="3.40.50.300">
    <property type="entry name" value="P-loop containing nucleotide triphosphate hydrolases"/>
    <property type="match status" value="1"/>
</dbReference>
<feature type="compositionally biased region" description="Low complexity" evidence="2">
    <location>
        <begin position="758"/>
        <end position="791"/>
    </location>
</feature>
<keyword evidence="5" id="KW-1185">Reference proteome</keyword>
<organism evidence="4 5">
    <name type="scientific">Cavenderia fasciculata</name>
    <name type="common">Slime mold</name>
    <name type="synonym">Dictyostelium fasciculatum</name>
    <dbReference type="NCBI Taxonomy" id="261658"/>
    <lineage>
        <taxon>Eukaryota</taxon>
        <taxon>Amoebozoa</taxon>
        <taxon>Evosea</taxon>
        <taxon>Eumycetozoa</taxon>
        <taxon>Dictyostelia</taxon>
        <taxon>Acytosteliales</taxon>
        <taxon>Cavenderiaceae</taxon>
        <taxon>Cavenderia</taxon>
    </lineage>
</organism>
<dbReference type="EMBL" id="GL883023">
    <property type="protein sequence ID" value="EGG16577.1"/>
    <property type="molecule type" value="Genomic_DNA"/>
</dbReference>
<keyword evidence="1" id="KW-0479">Metal-binding</keyword>